<dbReference type="InterPro" id="IPR000489">
    <property type="entry name" value="Pterin-binding_dom"/>
</dbReference>
<dbReference type="PROSITE" id="PS50972">
    <property type="entry name" value="PTERIN_BINDING"/>
    <property type="match status" value="1"/>
</dbReference>
<dbReference type="EMBL" id="CP131061">
    <property type="protein sequence ID" value="WNY26852.1"/>
    <property type="molecule type" value="Genomic_DNA"/>
</dbReference>
<name>A0AA96VI02_9EURY</name>
<dbReference type="SUPFAM" id="SSF51717">
    <property type="entry name" value="Dihydropteroate synthetase-like"/>
    <property type="match status" value="1"/>
</dbReference>
<dbReference type="GO" id="GO:0042558">
    <property type="term" value="P:pteridine-containing compound metabolic process"/>
    <property type="evidence" value="ECO:0007669"/>
    <property type="project" value="InterPro"/>
</dbReference>
<dbReference type="Pfam" id="PF14251">
    <property type="entry name" value="PterinBD-DUF4346"/>
    <property type="match status" value="1"/>
</dbReference>
<feature type="domain" description="Pterin-binding" evidence="1">
    <location>
        <begin position="1"/>
        <end position="104"/>
    </location>
</feature>
<dbReference type="Proteomes" id="UP001304970">
    <property type="component" value="Chromosome"/>
</dbReference>
<gene>
    <name evidence="2" type="ORF">MsAm2_06330</name>
</gene>
<protein>
    <recommendedName>
        <fullName evidence="1">Pterin-binding domain-containing protein</fullName>
    </recommendedName>
</protein>
<keyword evidence="3" id="KW-1185">Reference proteome</keyword>
<evidence type="ECO:0000313" key="2">
    <source>
        <dbReference type="EMBL" id="WNY26852.1"/>
    </source>
</evidence>
<reference evidence="2 3" key="1">
    <citation type="submission" date="2023-07" db="EMBL/GenBank/DDBJ databases">
        <title>Closed genome sequence of Methanosarcinaceae archaeon Am2.</title>
        <authorList>
            <person name="Poehlein A."/>
            <person name="Protasov E."/>
            <person name="Platt K."/>
            <person name="Reeh H."/>
            <person name="Daniel R."/>
            <person name="Brune A."/>
        </authorList>
    </citation>
    <scope>NUCLEOTIDE SEQUENCE [LARGE SCALE GENOMIC DNA]</scope>
    <source>
        <strain evidence="2 3">Am2</strain>
    </source>
</reference>
<dbReference type="InterPro" id="IPR011005">
    <property type="entry name" value="Dihydropteroate_synth-like_sf"/>
</dbReference>
<accession>A0AA96VI02</accession>
<proteinExistence type="predicted"/>
<evidence type="ECO:0000313" key="3">
    <source>
        <dbReference type="Proteomes" id="UP001304970"/>
    </source>
</evidence>
<evidence type="ECO:0000259" key="1">
    <source>
        <dbReference type="PROSITE" id="PS50972"/>
    </source>
</evidence>
<dbReference type="AlphaFoldDB" id="A0AA96VI02"/>
<dbReference type="RefSeq" id="WP_338098358.1">
    <property type="nucleotide sequence ID" value="NZ_CP131061.1"/>
</dbReference>
<organism evidence="2 3">
    <name type="scientific">Methanolapillus ohkumae</name>
    <dbReference type="NCBI Taxonomy" id="3028298"/>
    <lineage>
        <taxon>Archaea</taxon>
        <taxon>Methanobacteriati</taxon>
        <taxon>Methanobacteriota</taxon>
        <taxon>Stenosarchaea group</taxon>
        <taxon>Methanomicrobia</taxon>
        <taxon>Methanosarcinales</taxon>
        <taxon>Methanosarcinaceae</taxon>
        <taxon>Methanolapillus</taxon>
    </lineage>
</organism>
<dbReference type="InterPro" id="IPR025595">
    <property type="entry name" value="PterinBD-DUF4346"/>
</dbReference>
<dbReference type="GeneID" id="89228041"/>
<sequence>MAFAKRLGLSKLIADPVLSPPGHRFLESLFSYFEFHRLHPFVPILFGAGNVTELLDADSPGQNALLSVLADECGASILFTPDASSKTKGSVSELKTAAQMNALAKIRASAPKDLGLDLLILKEKRRRPNMDLKNLSGRVAPLFSDQSDLIFAGDLSPDFVPETTWGWKPDKAGNFLIGVISVFDLESIFSLEKNGVQMQDMFLKVFENVKTLNRDVIVAIHPKKIIIGTDSAFMLEKIIQENLITELSHAGYLGRELEKAEIAIRLGRSYAQDDLF</sequence>